<name>A0A4Q0MCV6_9SPHI</name>
<comment type="caution">
    <text evidence="4">The sequence shown here is derived from an EMBL/GenBank/DDBJ whole genome shotgun (WGS) entry which is preliminary data.</text>
</comment>
<evidence type="ECO:0000256" key="2">
    <source>
        <dbReference type="SAM" id="SignalP"/>
    </source>
</evidence>
<dbReference type="GO" id="GO:0001681">
    <property type="term" value="F:sialate O-acetylesterase activity"/>
    <property type="evidence" value="ECO:0007669"/>
    <property type="project" value="InterPro"/>
</dbReference>
<dbReference type="Gene3D" id="3.40.50.1110">
    <property type="entry name" value="SGNH hydrolase"/>
    <property type="match status" value="1"/>
</dbReference>
<evidence type="ECO:0000256" key="1">
    <source>
        <dbReference type="ARBA" id="ARBA00022801"/>
    </source>
</evidence>
<organism evidence="4 5">
    <name type="scientific">Arcticibacter tournemirensis</name>
    <dbReference type="NCBI Taxonomy" id="699437"/>
    <lineage>
        <taxon>Bacteria</taxon>
        <taxon>Pseudomonadati</taxon>
        <taxon>Bacteroidota</taxon>
        <taxon>Sphingobacteriia</taxon>
        <taxon>Sphingobacteriales</taxon>
        <taxon>Sphingobacteriaceae</taxon>
        <taxon>Arcticibacter</taxon>
    </lineage>
</organism>
<reference evidence="4 5" key="1">
    <citation type="submission" date="2018-12" db="EMBL/GenBank/DDBJ databases">
        <title>The Draft Genome Sequence of the Soil Bacterium Pedobacter tournemirensis R1.</title>
        <authorList>
            <person name="He J."/>
        </authorList>
    </citation>
    <scope>NUCLEOTIDE SEQUENCE [LARGE SCALE GENOMIC DNA]</scope>
    <source>
        <strain evidence="4 5">R1</strain>
    </source>
</reference>
<proteinExistence type="predicted"/>
<dbReference type="GO" id="GO:0005975">
    <property type="term" value="P:carbohydrate metabolic process"/>
    <property type="evidence" value="ECO:0007669"/>
    <property type="project" value="TreeGrafter"/>
</dbReference>
<feature type="chain" id="PRO_5020914614" evidence="2">
    <location>
        <begin position="21"/>
        <end position="474"/>
    </location>
</feature>
<dbReference type="EMBL" id="RXOC01000003">
    <property type="protein sequence ID" value="RXF71034.1"/>
    <property type="molecule type" value="Genomic_DNA"/>
</dbReference>
<gene>
    <name evidence="4" type="ORF">EKH83_04815</name>
</gene>
<evidence type="ECO:0000259" key="3">
    <source>
        <dbReference type="Pfam" id="PF03629"/>
    </source>
</evidence>
<dbReference type="SUPFAM" id="SSF52266">
    <property type="entry name" value="SGNH hydrolase"/>
    <property type="match status" value="1"/>
</dbReference>
<dbReference type="RefSeq" id="WP_128768280.1">
    <property type="nucleotide sequence ID" value="NZ_RXOC01000003.1"/>
</dbReference>
<evidence type="ECO:0000313" key="5">
    <source>
        <dbReference type="Proteomes" id="UP000290848"/>
    </source>
</evidence>
<dbReference type="Gene3D" id="2.60.40.10">
    <property type="entry name" value="Immunoglobulins"/>
    <property type="match status" value="1"/>
</dbReference>
<dbReference type="InterPro" id="IPR036514">
    <property type="entry name" value="SGNH_hydro_sf"/>
</dbReference>
<dbReference type="PANTHER" id="PTHR22901:SF0">
    <property type="entry name" value="SIALATE O-ACETYLESTERASE"/>
    <property type="match status" value="1"/>
</dbReference>
<keyword evidence="2" id="KW-0732">Signal</keyword>
<dbReference type="PANTHER" id="PTHR22901">
    <property type="entry name" value="SIALATE O-ACETYLESTERASE"/>
    <property type="match status" value="1"/>
</dbReference>
<dbReference type="InterPro" id="IPR005181">
    <property type="entry name" value="SASA"/>
</dbReference>
<accession>A0A4Q0MCV6</accession>
<dbReference type="AlphaFoldDB" id="A0A4Q0MCV6"/>
<dbReference type="Proteomes" id="UP000290848">
    <property type="component" value="Unassembled WGS sequence"/>
</dbReference>
<feature type="signal peptide" evidence="2">
    <location>
        <begin position="1"/>
        <end position="20"/>
    </location>
</feature>
<sequence length="474" mass="52001">MSKTKFTFLFFFCASLCLKAQVKLPSIFTDNMVLQQRSQVPVWGWAKEGSAVTVSTSWDGKSYSVKADKAGKWKAIVSTPSAGGPYEVTISDGTPVKLSNILTGEVWLCTGQSNMEMPLKGFKGQPIIGSNDAILKSRNKNLRIYTIPRSSQKEPQGNSKPSSWKIAGPETVANFSATGYFFGRLLNEMLDVPVGLINVSYGGSTIEAWMDPAVLKSFPEIKIPGKDDSIKVVNRTPTTLFNGMLHPVIGYGIKGCIWYQGESNYERPDQYELLLPSMVKRWRSLWSQGDFPFYYVQIAPYNYSQLPPFNYGGKFNSAYLRDAQRKSAAKIPNSAMAVVLDIGEENSIHPARKEEGGKRLALLALGKTYGLQGFGFASPEYESLTINGSVAVIKFVNAANGLTSFGKELSNFEVAGKDKVFFSAKAAINGSSVSVFSPMVKEPVAVRYAFKDFVSGDLFGTDGLPVASFRTDEW</sequence>
<keyword evidence="1" id="KW-0378">Hydrolase</keyword>
<protein>
    <submittedName>
        <fullName evidence="4">Sialate O-acetylesterase</fullName>
    </submittedName>
</protein>
<dbReference type="InterPro" id="IPR039329">
    <property type="entry name" value="SIAE"/>
</dbReference>
<evidence type="ECO:0000313" key="4">
    <source>
        <dbReference type="EMBL" id="RXF71034.1"/>
    </source>
</evidence>
<dbReference type="InterPro" id="IPR013783">
    <property type="entry name" value="Ig-like_fold"/>
</dbReference>
<dbReference type="Pfam" id="PF03629">
    <property type="entry name" value="SASA"/>
    <property type="match status" value="1"/>
</dbReference>
<feature type="domain" description="Sialate O-acetylesterase" evidence="3">
    <location>
        <begin position="104"/>
        <end position="349"/>
    </location>
</feature>